<dbReference type="InterPro" id="IPR001206">
    <property type="entry name" value="Diacylglycerol_kinase_cat_dom"/>
</dbReference>
<dbReference type="Pfam" id="PF24321">
    <property type="entry name" value="DUF7493"/>
    <property type="match status" value="1"/>
</dbReference>
<gene>
    <name evidence="3" type="ORF">D6C91_02074</name>
</gene>
<feature type="transmembrane region" description="Helical" evidence="1">
    <location>
        <begin position="32"/>
        <end position="49"/>
    </location>
</feature>
<evidence type="ECO:0000313" key="3">
    <source>
        <dbReference type="EMBL" id="THZ27986.1"/>
    </source>
</evidence>
<dbReference type="GO" id="GO:0001727">
    <property type="term" value="F:lipid kinase activity"/>
    <property type="evidence" value="ECO:0007669"/>
    <property type="project" value="TreeGrafter"/>
</dbReference>
<dbReference type="PANTHER" id="PTHR12358">
    <property type="entry name" value="SPHINGOSINE KINASE"/>
    <property type="match status" value="1"/>
</dbReference>
<keyword evidence="1" id="KW-0812">Transmembrane</keyword>
<protein>
    <submittedName>
        <fullName evidence="3">Sphingoid long chain base kinase 4</fullName>
    </submittedName>
</protein>
<accession>A0A4S9TTI9</accession>
<dbReference type="InterPro" id="IPR055916">
    <property type="entry name" value="DUF7493"/>
</dbReference>
<dbReference type="Pfam" id="PF00781">
    <property type="entry name" value="DAGK_cat"/>
    <property type="match status" value="1"/>
</dbReference>
<organism evidence="3 4">
    <name type="scientific">Aureobasidium pullulans</name>
    <name type="common">Black yeast</name>
    <name type="synonym">Pullularia pullulans</name>
    <dbReference type="NCBI Taxonomy" id="5580"/>
    <lineage>
        <taxon>Eukaryota</taxon>
        <taxon>Fungi</taxon>
        <taxon>Dikarya</taxon>
        <taxon>Ascomycota</taxon>
        <taxon>Pezizomycotina</taxon>
        <taxon>Dothideomycetes</taxon>
        <taxon>Dothideomycetidae</taxon>
        <taxon>Dothideales</taxon>
        <taxon>Saccotheciaceae</taxon>
        <taxon>Aureobasidium</taxon>
    </lineage>
</organism>
<dbReference type="Gene3D" id="3.40.50.10330">
    <property type="entry name" value="Probable inorganic polyphosphate/atp-NAD kinase, domain 1"/>
    <property type="match status" value="1"/>
</dbReference>
<dbReference type="GO" id="GO:0016773">
    <property type="term" value="F:phosphotransferase activity, alcohol group as acceptor"/>
    <property type="evidence" value="ECO:0007669"/>
    <property type="project" value="UniProtKB-ARBA"/>
</dbReference>
<dbReference type="SUPFAM" id="SSF111331">
    <property type="entry name" value="NAD kinase/diacylglycerol kinase-like"/>
    <property type="match status" value="1"/>
</dbReference>
<dbReference type="Proteomes" id="UP000308005">
    <property type="component" value="Unassembled WGS sequence"/>
</dbReference>
<dbReference type="EMBL" id="QZBM01000050">
    <property type="protein sequence ID" value="THZ27986.1"/>
    <property type="molecule type" value="Genomic_DNA"/>
</dbReference>
<dbReference type="GO" id="GO:0016020">
    <property type="term" value="C:membrane"/>
    <property type="evidence" value="ECO:0007669"/>
    <property type="project" value="TreeGrafter"/>
</dbReference>
<evidence type="ECO:0000259" key="2">
    <source>
        <dbReference type="PROSITE" id="PS50146"/>
    </source>
</evidence>
<keyword evidence="3" id="KW-0418">Kinase</keyword>
<keyword evidence="1" id="KW-0472">Membrane</keyword>
<dbReference type="InterPro" id="IPR017438">
    <property type="entry name" value="ATP-NAD_kinase_N"/>
</dbReference>
<feature type="domain" description="DAGKc" evidence="2">
    <location>
        <begin position="190"/>
        <end position="329"/>
    </location>
</feature>
<dbReference type="InterPro" id="IPR016064">
    <property type="entry name" value="NAD/diacylglycerol_kinase_sf"/>
</dbReference>
<dbReference type="Gene3D" id="2.60.200.40">
    <property type="match status" value="1"/>
</dbReference>
<dbReference type="InterPro" id="IPR050187">
    <property type="entry name" value="Lipid_Phosphate_FormReg"/>
</dbReference>
<proteinExistence type="predicted"/>
<evidence type="ECO:0000313" key="4">
    <source>
        <dbReference type="Proteomes" id="UP000308005"/>
    </source>
</evidence>
<dbReference type="SMART" id="SM00046">
    <property type="entry name" value="DAGKc"/>
    <property type="match status" value="1"/>
</dbReference>
<dbReference type="PANTHER" id="PTHR12358:SF31">
    <property type="entry name" value="ACYLGLYCEROL KINASE, MITOCHONDRIAL"/>
    <property type="match status" value="1"/>
</dbReference>
<feature type="non-terminal residue" evidence="3">
    <location>
        <position position="1"/>
    </location>
</feature>
<keyword evidence="1" id="KW-1133">Transmembrane helix</keyword>
<name>A0A4S9TTI9_AURPU</name>
<sequence>AKDERDTRWRVAAGFDGHVGESVPRQATKTQVYYFFHLSLLFRVLLIIFHRGGNMSERSLPVDNPFVDPSIHETPSALQGEATLFVAEDASLTLGADSLIILDDRFVHREAANCCGLLPTRSKTTHSIPHYNILDASLDDLELTIQHALPTSKTSCRPSTISYTLIDKSSINAAKSWLAKLLDLAYGNSQRNKRIKVLVNPFGGQGAARKLYASEVEPLLRAAGCEIDAQETTHSGHAVEIARQLNVDAYDVVACASGDGLPHEVFNGLAQQQKPRRALRKVAVVQLPCGSGNAMSINLNGTNSPSFAALAIVKGLRTPLDLMAVTQGERMYWSFLSQAVGIIADCDLGTENMRWMGSARFTVGILTRLLGKTVYPAELAVKVDIDDKQAIKAAYSHVRSQREDVSGRREWEAHQDLDGDKHDSLPALQYGSVLQDVPSDWEKASLPTLGNFYCGNMAYMSPDTPFFAAALPSDNHIDMVNVDGAIPRLKALDMILAVEQNKMFDMDVVNYRKVSAYRISPKLRPGQKVGYISIDGEKVPFEPFQVEIVGGLGTVLSRNGAVYEFEGPK</sequence>
<dbReference type="PROSITE" id="PS50146">
    <property type="entry name" value="DAGK"/>
    <property type="match status" value="1"/>
</dbReference>
<reference evidence="3 4" key="1">
    <citation type="submission" date="2018-10" db="EMBL/GenBank/DDBJ databases">
        <title>Fifty Aureobasidium pullulans genomes reveal a recombining polyextremotolerant generalist.</title>
        <authorList>
            <person name="Gostincar C."/>
            <person name="Turk M."/>
            <person name="Zajc J."/>
            <person name="Gunde-Cimerman N."/>
        </authorList>
    </citation>
    <scope>NUCLEOTIDE SEQUENCE [LARGE SCALE GENOMIC DNA]</scope>
    <source>
        <strain evidence="3 4">EXF-3863</strain>
    </source>
</reference>
<dbReference type="GO" id="GO:0005737">
    <property type="term" value="C:cytoplasm"/>
    <property type="evidence" value="ECO:0007669"/>
    <property type="project" value="TreeGrafter"/>
</dbReference>
<dbReference type="AlphaFoldDB" id="A0A4S9TTI9"/>
<keyword evidence="3" id="KW-0808">Transferase</keyword>
<comment type="caution">
    <text evidence="3">The sequence shown here is derived from an EMBL/GenBank/DDBJ whole genome shotgun (WGS) entry which is preliminary data.</text>
</comment>
<evidence type="ECO:0000256" key="1">
    <source>
        <dbReference type="SAM" id="Phobius"/>
    </source>
</evidence>
<dbReference type="GO" id="GO:0046512">
    <property type="term" value="P:sphingosine biosynthetic process"/>
    <property type="evidence" value="ECO:0007669"/>
    <property type="project" value="TreeGrafter"/>
</dbReference>